<evidence type="ECO:0000256" key="1">
    <source>
        <dbReference type="SAM" id="MobiDB-lite"/>
    </source>
</evidence>
<reference evidence="2 3" key="1">
    <citation type="journal article" date="2007" name="Int. J. Syst. Evol. Microbiol.">
        <title>Description of Pelomonas aquatica sp. nov. and Pelomonas puraquae sp. nov., isolated from industrial and haemodialysis water.</title>
        <authorList>
            <person name="Gomila M."/>
            <person name="Bowien B."/>
            <person name="Falsen E."/>
            <person name="Moore E.R."/>
            <person name="Lalucat J."/>
        </authorList>
    </citation>
    <scope>NUCLEOTIDE SEQUENCE [LARGE SCALE GENOMIC DNA]</scope>
    <source>
        <strain evidence="2 3">CCUG 52769</strain>
    </source>
</reference>
<dbReference type="RefSeq" id="WP_088482402.1">
    <property type="nucleotide sequence ID" value="NZ_NISI01000001.1"/>
</dbReference>
<gene>
    <name evidence="2" type="ORF">CDO81_01710</name>
</gene>
<dbReference type="OrthoDB" id="7566033at2"/>
<dbReference type="Proteomes" id="UP000197446">
    <property type="component" value="Unassembled WGS sequence"/>
</dbReference>
<evidence type="ECO:0000313" key="3">
    <source>
        <dbReference type="Proteomes" id="UP000197446"/>
    </source>
</evidence>
<organism evidence="2 3">
    <name type="scientific">Roseateles puraquae</name>
    <dbReference type="NCBI Taxonomy" id="431059"/>
    <lineage>
        <taxon>Bacteria</taxon>
        <taxon>Pseudomonadati</taxon>
        <taxon>Pseudomonadota</taxon>
        <taxon>Betaproteobacteria</taxon>
        <taxon>Burkholderiales</taxon>
        <taxon>Sphaerotilaceae</taxon>
        <taxon>Roseateles</taxon>
    </lineage>
</organism>
<sequence>MIHRDRLTARLDGEFAVFLIGMRINRPWAVHRWWPVASAMPKMLRELYTQPELGLLSHEMWFSRTILLVQYWRSMDALLAYAQDRQAAHLPAWQAFNRAIGTDGSVGIWHETYLAGPGRYENVYVNMPAFGLGKAGELQPARGGLQSAAARLRAQGVSAPATSGEDATPPVPR</sequence>
<keyword evidence="3" id="KW-1185">Reference proteome</keyword>
<dbReference type="Pfam" id="PF13826">
    <property type="entry name" value="Monooxy_af470-like"/>
    <property type="match status" value="1"/>
</dbReference>
<dbReference type="EMBL" id="NISI01000001">
    <property type="protein sequence ID" value="OWR06202.1"/>
    <property type="molecule type" value="Genomic_DNA"/>
</dbReference>
<accession>A0A254NHQ8</accession>
<dbReference type="AlphaFoldDB" id="A0A254NHQ8"/>
<feature type="region of interest" description="Disordered" evidence="1">
    <location>
        <begin position="152"/>
        <end position="173"/>
    </location>
</feature>
<protein>
    <submittedName>
        <fullName evidence="2">Transcriptional regulator</fullName>
    </submittedName>
</protein>
<comment type="caution">
    <text evidence="2">The sequence shown here is derived from an EMBL/GenBank/DDBJ whole genome shotgun (WGS) entry which is preliminary data.</text>
</comment>
<name>A0A254NHQ8_9BURK</name>
<evidence type="ECO:0000313" key="2">
    <source>
        <dbReference type="EMBL" id="OWR06202.1"/>
    </source>
</evidence>
<dbReference type="InterPro" id="IPR025444">
    <property type="entry name" value="Monooxy_af470"/>
</dbReference>
<proteinExistence type="predicted"/>